<dbReference type="InterPro" id="IPR014729">
    <property type="entry name" value="Rossmann-like_a/b/a_fold"/>
</dbReference>
<evidence type="ECO:0000313" key="18">
    <source>
        <dbReference type="Proteomes" id="UP000202259"/>
    </source>
</evidence>
<dbReference type="InterPro" id="IPR015864">
    <property type="entry name" value="FAD_synthase"/>
</dbReference>
<dbReference type="PANTHER" id="PTHR22749">
    <property type="entry name" value="RIBOFLAVIN KINASE/FMN ADENYLYLTRANSFERASE"/>
    <property type="match status" value="1"/>
</dbReference>
<evidence type="ECO:0000256" key="5">
    <source>
        <dbReference type="ARBA" id="ARBA00022643"/>
    </source>
</evidence>
<dbReference type="GO" id="GO:0009231">
    <property type="term" value="P:riboflavin biosynthetic process"/>
    <property type="evidence" value="ECO:0007669"/>
    <property type="project" value="InterPro"/>
</dbReference>
<comment type="pathway">
    <text evidence="3 15">Cofactor biosynthesis; FMN biosynthesis; FMN from riboflavin (ATP route): step 1/1.</text>
</comment>
<dbReference type="GO" id="GO:0003919">
    <property type="term" value="F:FMN adenylyltransferase activity"/>
    <property type="evidence" value="ECO:0007669"/>
    <property type="project" value="UniProtKB-UniRule"/>
</dbReference>
<keyword evidence="11 15" id="KW-0067">ATP-binding</keyword>
<keyword evidence="6 15" id="KW-0808">Transferase</keyword>
<keyword evidence="5 15" id="KW-0288">FMN</keyword>
<dbReference type="GO" id="GO:0005524">
    <property type="term" value="F:ATP binding"/>
    <property type="evidence" value="ECO:0007669"/>
    <property type="project" value="UniProtKB-UniRule"/>
</dbReference>
<dbReference type="Pfam" id="PF06574">
    <property type="entry name" value="FAD_syn"/>
    <property type="match status" value="1"/>
</dbReference>
<accession>A0A222GAS8</accession>
<keyword evidence="7 15" id="KW-0548">Nucleotidyltransferase</keyword>
<comment type="catalytic activity">
    <reaction evidence="13 15">
        <text>riboflavin + ATP = FMN + ADP + H(+)</text>
        <dbReference type="Rhea" id="RHEA:14357"/>
        <dbReference type="ChEBI" id="CHEBI:15378"/>
        <dbReference type="ChEBI" id="CHEBI:30616"/>
        <dbReference type="ChEBI" id="CHEBI:57986"/>
        <dbReference type="ChEBI" id="CHEBI:58210"/>
        <dbReference type="ChEBI" id="CHEBI:456216"/>
        <dbReference type="EC" id="2.7.1.26"/>
    </reaction>
</comment>
<dbReference type="InterPro" id="IPR002606">
    <property type="entry name" value="Riboflavin_kinase_bac"/>
</dbReference>
<evidence type="ECO:0000256" key="9">
    <source>
        <dbReference type="ARBA" id="ARBA00022777"/>
    </source>
</evidence>
<dbReference type="Proteomes" id="UP000202259">
    <property type="component" value="Chromosome"/>
</dbReference>
<organism evidence="17 18">
    <name type="scientific">Cognaticolwellia beringensis</name>
    <dbReference type="NCBI Taxonomy" id="1967665"/>
    <lineage>
        <taxon>Bacteria</taxon>
        <taxon>Pseudomonadati</taxon>
        <taxon>Pseudomonadota</taxon>
        <taxon>Gammaproteobacteria</taxon>
        <taxon>Alteromonadales</taxon>
        <taxon>Colwelliaceae</taxon>
        <taxon>Cognaticolwellia</taxon>
    </lineage>
</organism>
<keyword evidence="18" id="KW-1185">Reference proteome</keyword>
<dbReference type="EMBL" id="CP020465">
    <property type="protein sequence ID" value="ASP48910.1"/>
    <property type="molecule type" value="Genomic_DNA"/>
</dbReference>
<dbReference type="PANTHER" id="PTHR22749:SF6">
    <property type="entry name" value="RIBOFLAVIN KINASE"/>
    <property type="match status" value="1"/>
</dbReference>
<evidence type="ECO:0000256" key="12">
    <source>
        <dbReference type="ARBA" id="ARBA00023268"/>
    </source>
</evidence>
<dbReference type="Gene3D" id="2.40.30.30">
    <property type="entry name" value="Riboflavin kinase-like"/>
    <property type="match status" value="1"/>
</dbReference>
<evidence type="ECO:0000313" key="17">
    <source>
        <dbReference type="EMBL" id="ASP48910.1"/>
    </source>
</evidence>
<reference evidence="17 18" key="1">
    <citation type="submission" date="2017-08" db="EMBL/GenBank/DDBJ databases">
        <title>Complete genome of Colwellia sp. NB097-1, a psychrophile bacterium ioslated from Bering Sea.</title>
        <authorList>
            <person name="Chen X."/>
        </authorList>
    </citation>
    <scope>NUCLEOTIDE SEQUENCE [LARGE SCALE GENOMIC DNA]</scope>
    <source>
        <strain evidence="17 18">NB097-1</strain>
    </source>
</reference>
<dbReference type="EC" id="2.7.7.2" evidence="15"/>
<name>A0A222GAS8_9GAMM</name>
<gene>
    <name evidence="17" type="primary">ribF</name>
    <name evidence="17" type="ORF">B5D82_14710</name>
</gene>
<feature type="domain" description="Riboflavin kinase" evidence="16">
    <location>
        <begin position="187"/>
        <end position="310"/>
    </location>
</feature>
<keyword evidence="9 15" id="KW-0418">Kinase</keyword>
<dbReference type="NCBIfam" id="NF004160">
    <property type="entry name" value="PRK05627.1-3"/>
    <property type="match status" value="1"/>
</dbReference>
<sequence length="315" mass="35192">MQLTRGIHNMRINVDNNRQGCVLTIGNFDGVHLGHQQVITALVEKAKMLNCEAAVLVFEPQPQELFSPETAPARLCRLRDKYALLKNLGIDRLICINFNRKFASLTAETFIEELLVKRLSIKHLIVGDDFHFGKNRQGNFSMLKAAGKKFNFSVSDTASHKLAGCRVSSTAIRQLLENDDLDAAKAMLGRPYSIIGKVFHGDKRGREMGFPTANVRLKRRVSPVSGVYVVQVNSQFGQHYGVANIGSRPTVAGIRQQLEVHIFNFDDNLYGAVIEVVMLKKLRSEQKFSSLSALIEQIGIDTEQARTFVQHLAIT</sequence>
<dbReference type="UniPathway" id="UPA00276">
    <property type="reaction ID" value="UER00406"/>
</dbReference>
<evidence type="ECO:0000256" key="2">
    <source>
        <dbReference type="ARBA" id="ARBA00004726"/>
    </source>
</evidence>
<dbReference type="EC" id="2.7.1.26" evidence="15"/>
<dbReference type="CDD" id="cd02064">
    <property type="entry name" value="FAD_synthetase_N"/>
    <property type="match status" value="1"/>
</dbReference>
<dbReference type="InterPro" id="IPR023468">
    <property type="entry name" value="Riboflavin_kinase"/>
</dbReference>
<dbReference type="NCBIfam" id="NF004159">
    <property type="entry name" value="PRK05627.1-2"/>
    <property type="match status" value="1"/>
</dbReference>
<comment type="pathway">
    <text evidence="2 15">Cofactor biosynthesis; FAD biosynthesis; FAD from FMN: step 1/1.</text>
</comment>
<protein>
    <recommendedName>
        <fullName evidence="15">Riboflavin biosynthesis protein</fullName>
    </recommendedName>
    <domain>
        <recommendedName>
            <fullName evidence="15">Riboflavin kinase</fullName>
            <ecNumber evidence="15">2.7.1.26</ecNumber>
        </recommendedName>
        <alternativeName>
            <fullName evidence="15">Flavokinase</fullName>
        </alternativeName>
    </domain>
    <domain>
        <recommendedName>
            <fullName evidence="15">FMN adenylyltransferase</fullName>
            <ecNumber evidence="15">2.7.7.2</ecNumber>
        </recommendedName>
        <alternativeName>
            <fullName evidence="15">FAD pyrophosphorylase</fullName>
        </alternativeName>
        <alternativeName>
            <fullName evidence="15">FAD synthase</fullName>
        </alternativeName>
    </domain>
</protein>
<keyword evidence="12" id="KW-0511">Multifunctional enzyme</keyword>
<dbReference type="FunFam" id="3.40.50.620:FF:000021">
    <property type="entry name" value="Riboflavin biosynthesis protein"/>
    <property type="match status" value="1"/>
</dbReference>
<comment type="function">
    <text evidence="1">Catalyzes the phosphorylation of riboflavin to FMN followed by the adenylation of FMN to FAD.</text>
</comment>
<dbReference type="GO" id="GO:0009398">
    <property type="term" value="P:FMN biosynthetic process"/>
    <property type="evidence" value="ECO:0007669"/>
    <property type="project" value="UniProtKB-UniRule"/>
</dbReference>
<dbReference type="InterPro" id="IPR015865">
    <property type="entry name" value="Riboflavin_kinase_bac/euk"/>
</dbReference>
<dbReference type="KEGG" id="cber:B5D82_14710"/>
<dbReference type="OrthoDB" id="9803667at2"/>
<dbReference type="AlphaFoldDB" id="A0A222GAS8"/>
<evidence type="ECO:0000256" key="6">
    <source>
        <dbReference type="ARBA" id="ARBA00022679"/>
    </source>
</evidence>
<evidence type="ECO:0000256" key="7">
    <source>
        <dbReference type="ARBA" id="ARBA00022695"/>
    </source>
</evidence>
<dbReference type="GO" id="GO:0006747">
    <property type="term" value="P:FAD biosynthetic process"/>
    <property type="evidence" value="ECO:0007669"/>
    <property type="project" value="UniProtKB-UniRule"/>
</dbReference>
<comment type="similarity">
    <text evidence="15">Belongs to the ribF family.</text>
</comment>
<dbReference type="InterPro" id="IPR023465">
    <property type="entry name" value="Riboflavin_kinase_dom_sf"/>
</dbReference>
<dbReference type="PIRSF" id="PIRSF004491">
    <property type="entry name" value="FAD_Synth"/>
    <property type="match status" value="1"/>
</dbReference>
<evidence type="ECO:0000256" key="11">
    <source>
        <dbReference type="ARBA" id="ARBA00022840"/>
    </source>
</evidence>
<evidence type="ECO:0000256" key="8">
    <source>
        <dbReference type="ARBA" id="ARBA00022741"/>
    </source>
</evidence>
<keyword evidence="10 15" id="KW-0274">FAD</keyword>
<dbReference type="RefSeq" id="WP_081152566.1">
    <property type="nucleotide sequence ID" value="NZ_CP020465.1"/>
</dbReference>
<evidence type="ECO:0000256" key="14">
    <source>
        <dbReference type="ARBA" id="ARBA00049494"/>
    </source>
</evidence>
<dbReference type="SUPFAM" id="SSF52374">
    <property type="entry name" value="Nucleotidylyl transferase"/>
    <property type="match status" value="1"/>
</dbReference>
<dbReference type="Pfam" id="PF01687">
    <property type="entry name" value="Flavokinase"/>
    <property type="match status" value="1"/>
</dbReference>
<evidence type="ECO:0000259" key="16">
    <source>
        <dbReference type="SMART" id="SM00904"/>
    </source>
</evidence>
<comment type="catalytic activity">
    <reaction evidence="14 15">
        <text>FMN + ATP + H(+) = FAD + diphosphate</text>
        <dbReference type="Rhea" id="RHEA:17237"/>
        <dbReference type="ChEBI" id="CHEBI:15378"/>
        <dbReference type="ChEBI" id="CHEBI:30616"/>
        <dbReference type="ChEBI" id="CHEBI:33019"/>
        <dbReference type="ChEBI" id="CHEBI:57692"/>
        <dbReference type="ChEBI" id="CHEBI:58210"/>
        <dbReference type="EC" id="2.7.7.2"/>
    </reaction>
</comment>
<dbReference type="Gene3D" id="3.40.50.620">
    <property type="entry name" value="HUPs"/>
    <property type="match status" value="1"/>
</dbReference>
<dbReference type="NCBIfam" id="TIGR00083">
    <property type="entry name" value="ribF"/>
    <property type="match status" value="1"/>
</dbReference>
<evidence type="ECO:0000256" key="10">
    <source>
        <dbReference type="ARBA" id="ARBA00022827"/>
    </source>
</evidence>
<evidence type="ECO:0000256" key="4">
    <source>
        <dbReference type="ARBA" id="ARBA00022630"/>
    </source>
</evidence>
<evidence type="ECO:0000256" key="13">
    <source>
        <dbReference type="ARBA" id="ARBA00047880"/>
    </source>
</evidence>
<dbReference type="SUPFAM" id="SSF82114">
    <property type="entry name" value="Riboflavin kinase-like"/>
    <property type="match status" value="1"/>
</dbReference>
<keyword evidence="4 15" id="KW-0285">Flavoprotein</keyword>
<evidence type="ECO:0000256" key="15">
    <source>
        <dbReference type="PIRNR" id="PIRNR004491"/>
    </source>
</evidence>
<dbReference type="SMART" id="SM00904">
    <property type="entry name" value="Flavokinase"/>
    <property type="match status" value="1"/>
</dbReference>
<evidence type="ECO:0000256" key="1">
    <source>
        <dbReference type="ARBA" id="ARBA00002121"/>
    </source>
</evidence>
<dbReference type="GO" id="GO:0008531">
    <property type="term" value="F:riboflavin kinase activity"/>
    <property type="evidence" value="ECO:0007669"/>
    <property type="project" value="UniProtKB-UniRule"/>
</dbReference>
<proteinExistence type="inferred from homology"/>
<dbReference type="NCBIfam" id="NF004162">
    <property type="entry name" value="PRK05627.1-5"/>
    <property type="match status" value="1"/>
</dbReference>
<dbReference type="UniPathway" id="UPA00277">
    <property type="reaction ID" value="UER00407"/>
</dbReference>
<evidence type="ECO:0000256" key="3">
    <source>
        <dbReference type="ARBA" id="ARBA00005201"/>
    </source>
</evidence>
<keyword evidence="8 15" id="KW-0547">Nucleotide-binding</keyword>
<dbReference type="NCBIfam" id="NF004163">
    <property type="entry name" value="PRK05627.1-6"/>
    <property type="match status" value="1"/>
</dbReference>